<dbReference type="Proteomes" id="UP000230405">
    <property type="component" value="Unassembled WGS sequence"/>
</dbReference>
<keyword evidence="1" id="KW-1133">Transmembrane helix</keyword>
<feature type="transmembrane region" description="Helical" evidence="1">
    <location>
        <begin position="33"/>
        <end position="50"/>
    </location>
</feature>
<organism evidence="2 3">
    <name type="scientific">Candidatus Komeilibacteria bacterium CG_4_10_14_0_2_um_filter_37_10</name>
    <dbReference type="NCBI Taxonomy" id="1974470"/>
    <lineage>
        <taxon>Bacteria</taxon>
        <taxon>Candidatus Komeiliibacteriota</taxon>
    </lineage>
</organism>
<protein>
    <submittedName>
        <fullName evidence="2">Uncharacterized protein</fullName>
    </submittedName>
</protein>
<proteinExistence type="predicted"/>
<evidence type="ECO:0000313" key="3">
    <source>
        <dbReference type="Proteomes" id="UP000230405"/>
    </source>
</evidence>
<comment type="caution">
    <text evidence="2">The sequence shown here is derived from an EMBL/GenBank/DDBJ whole genome shotgun (WGS) entry which is preliminary data.</text>
</comment>
<feature type="transmembrane region" description="Helical" evidence="1">
    <location>
        <begin position="6"/>
        <end position="26"/>
    </location>
</feature>
<feature type="transmembrane region" description="Helical" evidence="1">
    <location>
        <begin position="56"/>
        <end position="74"/>
    </location>
</feature>
<evidence type="ECO:0000256" key="1">
    <source>
        <dbReference type="SAM" id="Phobius"/>
    </source>
</evidence>
<dbReference type="EMBL" id="PFPO01000091">
    <property type="protein sequence ID" value="PIZ98378.1"/>
    <property type="molecule type" value="Genomic_DNA"/>
</dbReference>
<keyword evidence="1" id="KW-0812">Transmembrane</keyword>
<keyword evidence="1" id="KW-0472">Membrane</keyword>
<gene>
    <name evidence="2" type="ORF">COX77_04820</name>
</gene>
<dbReference type="AlphaFoldDB" id="A0A2M7VDM2"/>
<accession>A0A2M7VDM2</accession>
<evidence type="ECO:0000313" key="2">
    <source>
        <dbReference type="EMBL" id="PIZ98378.1"/>
    </source>
</evidence>
<name>A0A2M7VDM2_9BACT</name>
<sequence>MTKINSQAVTQLTLILLPILLMIGLIPIIQNDYLLTISYIVLMGIMFSIKNTRKDLLVLILGLIAMFFSEYLFMHGRRRV</sequence>
<reference evidence="3" key="1">
    <citation type="submission" date="2017-09" db="EMBL/GenBank/DDBJ databases">
        <title>Depth-based differentiation of microbial function through sediment-hosted aquifers and enrichment of novel symbionts in the deep terrestrial subsurface.</title>
        <authorList>
            <person name="Probst A.J."/>
            <person name="Ladd B."/>
            <person name="Jarett J.K."/>
            <person name="Geller-Mcgrath D.E."/>
            <person name="Sieber C.M.K."/>
            <person name="Emerson J.B."/>
            <person name="Anantharaman K."/>
            <person name="Thomas B.C."/>
            <person name="Malmstrom R."/>
            <person name="Stieglmeier M."/>
            <person name="Klingl A."/>
            <person name="Woyke T."/>
            <person name="Ryan C.M."/>
            <person name="Banfield J.F."/>
        </authorList>
    </citation>
    <scope>NUCLEOTIDE SEQUENCE [LARGE SCALE GENOMIC DNA]</scope>
</reference>